<evidence type="ECO:0000256" key="1">
    <source>
        <dbReference type="ARBA" id="ARBA00006129"/>
    </source>
</evidence>
<dbReference type="Gene3D" id="3.90.870.20">
    <property type="entry name" value="Carbamoyltransferase, C-terminal domain"/>
    <property type="match status" value="1"/>
</dbReference>
<proteinExistence type="inferred from homology"/>
<reference evidence="4 5" key="1">
    <citation type="submission" date="2022-10" db="EMBL/GenBank/DDBJ databases">
        <title>Draft genome sequence of Streptomyces sp. YSPA8.</title>
        <authorList>
            <person name="Moriuchi R."/>
            <person name="Dohra H."/>
            <person name="Yamamura H."/>
            <person name="Kodani S."/>
        </authorList>
    </citation>
    <scope>NUCLEOTIDE SEQUENCE [LARGE SCALE GENOMIC DNA]</scope>
    <source>
        <strain evidence="4 5">YSPA8</strain>
    </source>
</reference>
<keyword evidence="5" id="KW-1185">Reference proteome</keyword>
<feature type="domain" description="Carbamoyltransferase" evidence="2">
    <location>
        <begin position="104"/>
        <end position="312"/>
    </location>
</feature>
<organism evidence="4 5">
    <name type="scientific">Streptomyces yaizuensis</name>
    <dbReference type="NCBI Taxonomy" id="2989713"/>
    <lineage>
        <taxon>Bacteria</taxon>
        <taxon>Bacillati</taxon>
        <taxon>Actinomycetota</taxon>
        <taxon>Actinomycetes</taxon>
        <taxon>Kitasatosporales</taxon>
        <taxon>Streptomycetaceae</taxon>
        <taxon>Streptomyces</taxon>
    </lineage>
</organism>
<dbReference type="InterPro" id="IPR003696">
    <property type="entry name" value="Carbtransf_dom"/>
</dbReference>
<dbReference type="Gene3D" id="3.30.420.40">
    <property type="match status" value="2"/>
</dbReference>
<dbReference type="RefSeq" id="WP_323444849.1">
    <property type="nucleotide sequence ID" value="NZ_BSBI01000001.1"/>
</dbReference>
<dbReference type="InterPro" id="IPR043129">
    <property type="entry name" value="ATPase_NBD"/>
</dbReference>
<protein>
    <submittedName>
        <fullName evidence="4">Carbamoyltransferase</fullName>
    </submittedName>
</protein>
<dbReference type="SUPFAM" id="SSF53067">
    <property type="entry name" value="Actin-like ATPase domain"/>
    <property type="match status" value="1"/>
</dbReference>
<feature type="domain" description="Carbamoyltransferase C-terminal" evidence="3">
    <location>
        <begin position="361"/>
        <end position="524"/>
    </location>
</feature>
<feature type="domain" description="Carbamoyltransferase" evidence="2">
    <location>
        <begin position="6"/>
        <end position="61"/>
    </location>
</feature>
<dbReference type="InterPro" id="IPR038152">
    <property type="entry name" value="Carbam_trans_C_sf"/>
</dbReference>
<evidence type="ECO:0000313" key="5">
    <source>
        <dbReference type="Proteomes" id="UP001291653"/>
    </source>
</evidence>
<evidence type="ECO:0000259" key="2">
    <source>
        <dbReference type="Pfam" id="PF02543"/>
    </source>
</evidence>
<comment type="similarity">
    <text evidence="1">Belongs to the NodU/CmcH family.</text>
</comment>
<sequence length="531" mass="56978">MKVLSLHSAGHDTGVGYFEDGRLVYAVETERLTRVKHDHRSDLALHHVLARPEVDTAGIDLVAVSTPVRGSLLRIPDLDRAMERITAGAPHHETVCELLGRRLPCVVVTHEVSHGALAAHYAGHAEGTTVLVNEGRGQITRSSLFQVRDGRLEWTAKDPLPWYGNGFGWTAIGHLLGYGLGPSVAGKVMALGGYGSPDPAIRDTLLAVDPRVMHDLELAGRVHTELSARPEFARDFERMAHVVATLQELFTETVYATLERHAVRIGSGVGPIALGGGCALNIVANSELRRRFGRDLAIPPACGDAGHLVGAGIYALKYVLGQEVAPLSVYANGAGEPADAVLEAVADAGLTPVPYDPDAVARLLADGGVVALQEGAAELGPRALGHRSLLGSPAVPGMRKRMSEELKQREWYRPLGAVMRPERFAELYPGEHPSPYMLFEYTLPEGTAPEARHVNGTCRIQTLEPDQRRLSALLEAFEAASGVPALINTSLNGPGRAIAHTARDVLDDFARTGVDLYVFDDVMAYRAGGAR</sequence>
<accession>A0ABQ5NQS2</accession>
<dbReference type="Pfam" id="PF02543">
    <property type="entry name" value="Carbam_trans_N"/>
    <property type="match status" value="2"/>
</dbReference>
<comment type="caution">
    <text evidence="4">The sequence shown here is derived from an EMBL/GenBank/DDBJ whole genome shotgun (WGS) entry which is preliminary data.</text>
</comment>
<gene>
    <name evidence="4" type="ORF">SYYSPA8_00535</name>
</gene>
<dbReference type="Pfam" id="PF16861">
    <property type="entry name" value="Carbam_trans_C"/>
    <property type="match status" value="1"/>
</dbReference>
<dbReference type="PANTHER" id="PTHR34847:SF1">
    <property type="entry name" value="NODULATION PROTEIN U"/>
    <property type="match status" value="1"/>
</dbReference>
<dbReference type="EMBL" id="BSBI01000001">
    <property type="protein sequence ID" value="GLF92726.1"/>
    <property type="molecule type" value="Genomic_DNA"/>
</dbReference>
<evidence type="ECO:0000313" key="4">
    <source>
        <dbReference type="EMBL" id="GLF92726.1"/>
    </source>
</evidence>
<dbReference type="InterPro" id="IPR031730">
    <property type="entry name" value="Carbam_trans_C"/>
</dbReference>
<name>A0ABQ5NQS2_9ACTN</name>
<dbReference type="InterPro" id="IPR051338">
    <property type="entry name" value="NodU/CmcH_Carbamoyltrnsfr"/>
</dbReference>
<dbReference type="Proteomes" id="UP001291653">
    <property type="component" value="Unassembled WGS sequence"/>
</dbReference>
<dbReference type="CDD" id="cd24033">
    <property type="entry name" value="ASKHA_NBD_NodU_CmcH-like_N"/>
    <property type="match status" value="1"/>
</dbReference>
<dbReference type="PANTHER" id="PTHR34847">
    <property type="entry name" value="NODULATION PROTEIN U"/>
    <property type="match status" value="1"/>
</dbReference>
<evidence type="ECO:0000259" key="3">
    <source>
        <dbReference type="Pfam" id="PF16861"/>
    </source>
</evidence>